<dbReference type="Proteomes" id="UP000052167">
    <property type="component" value="Unassembled WGS sequence"/>
</dbReference>
<dbReference type="AlphaFoldDB" id="A0A922TC35"/>
<accession>A0A922TC35</accession>
<comment type="caution">
    <text evidence="1">The sequence shown here is derived from an EMBL/GenBank/DDBJ whole genome shotgun (WGS) entry which is preliminary data.</text>
</comment>
<keyword evidence="2" id="KW-1185">Reference proteome</keyword>
<protein>
    <submittedName>
        <fullName evidence="1">Uncharacterized protein</fullName>
    </submittedName>
</protein>
<dbReference type="EMBL" id="JOKJ01000003">
    <property type="protein sequence ID" value="KEQ10337.1"/>
    <property type="molecule type" value="Genomic_DNA"/>
</dbReference>
<proteinExistence type="predicted"/>
<sequence>MHSTKTLAAFAAGCLHPLSMRRRFAESAEKSVVEIAVGSLRLRKRRVLLLRLLLRRQKVETDSGGWNQLFDGWIACLCTQSIPVGGKADVFHLILQ</sequence>
<evidence type="ECO:0000313" key="1">
    <source>
        <dbReference type="EMBL" id="KEQ10337.1"/>
    </source>
</evidence>
<evidence type="ECO:0000313" key="2">
    <source>
        <dbReference type="Proteomes" id="UP000052167"/>
    </source>
</evidence>
<reference evidence="1 2" key="1">
    <citation type="submission" date="2014-06" db="EMBL/GenBank/DDBJ databases">
        <title>Rhizobium pelagicum/R2-400B4.</title>
        <authorList>
            <person name="Kimes N.E."/>
            <person name="Lopez-Perez M."/>
        </authorList>
    </citation>
    <scope>NUCLEOTIDE SEQUENCE [LARGE SCALE GENOMIC DNA]</scope>
    <source>
        <strain evidence="1 2">R2-400B4</strain>
    </source>
</reference>
<organism evidence="1 2">
    <name type="scientific">Pseudorhizobium pelagicum</name>
    <dbReference type="NCBI Taxonomy" id="1509405"/>
    <lineage>
        <taxon>Bacteria</taxon>
        <taxon>Pseudomonadati</taxon>
        <taxon>Pseudomonadota</taxon>
        <taxon>Alphaproteobacteria</taxon>
        <taxon>Hyphomicrobiales</taxon>
        <taxon>Rhizobiaceae</taxon>
        <taxon>Rhizobium/Agrobacterium group</taxon>
        <taxon>Pseudorhizobium</taxon>
    </lineage>
</organism>
<gene>
    <name evidence="1" type="ORF">GV68_15610</name>
</gene>
<name>A0A922TC35_9HYPH</name>